<feature type="region of interest" description="Disordered" evidence="1">
    <location>
        <begin position="224"/>
        <end position="277"/>
    </location>
</feature>
<sequence>MPGVDLLDAFAELVVRVVFSLPHTEPDRTSSSDEDAPYGASSSTTQIFSRTTSLEDEQQPNDTPLAHISMNNVTRLSSSAGHAATLGTSCNNSISRGSSAASLDLYPGGIWNALARAPAAAAGNAGRSSHPSSVVSIGTGDNPSTPRSGAGLWSRFLGGSGRTQSPPRTGLTTTASSFVQLTDEELAMGAAASSGDGYGSVGAAHRVGGGGGSGMWVGYSITPTNARSNDSTPLREAQPQPWMGPHGLYLSRSPTQSGSGNGGQPSRRSSSSEFDIL</sequence>
<dbReference type="KEGG" id="lmat:92518053"/>
<dbReference type="OrthoDB" id="267459at2759"/>
<comment type="caution">
    <text evidence="2">The sequence shown here is derived from an EMBL/GenBank/DDBJ whole genome shotgun (WGS) entry which is preliminary data.</text>
</comment>
<evidence type="ECO:0000313" key="2">
    <source>
        <dbReference type="EMBL" id="KAG5488137.1"/>
    </source>
</evidence>
<reference evidence="2 3" key="1">
    <citation type="submission" date="2021-03" db="EMBL/GenBank/DDBJ databases">
        <title>Leishmania (Mundinia) martiniquensis Genome sequencing and assembly.</title>
        <authorList>
            <person name="Almutairi H."/>
            <person name="Gatherer D."/>
        </authorList>
    </citation>
    <scope>NUCLEOTIDE SEQUENCE [LARGE SCALE GENOMIC DNA]</scope>
    <source>
        <strain evidence="2">LSCM1</strain>
    </source>
</reference>
<keyword evidence="3" id="KW-1185">Reference proteome</keyword>
<name>A0A836KWB7_9TRYP</name>
<accession>A0A836KWB7</accession>
<evidence type="ECO:0000256" key="1">
    <source>
        <dbReference type="SAM" id="MobiDB-lite"/>
    </source>
</evidence>
<organism evidence="2 3">
    <name type="scientific">Leishmania martiniquensis</name>
    <dbReference type="NCBI Taxonomy" id="1580590"/>
    <lineage>
        <taxon>Eukaryota</taxon>
        <taxon>Discoba</taxon>
        <taxon>Euglenozoa</taxon>
        <taxon>Kinetoplastea</taxon>
        <taxon>Metakinetoplastina</taxon>
        <taxon>Trypanosomatida</taxon>
        <taxon>Trypanosomatidae</taxon>
        <taxon>Leishmaniinae</taxon>
        <taxon>Leishmania</taxon>
    </lineage>
</organism>
<dbReference type="Proteomes" id="UP000673552">
    <property type="component" value="Chromosome 1"/>
</dbReference>
<proteinExistence type="predicted"/>
<feature type="region of interest" description="Disordered" evidence="1">
    <location>
        <begin position="24"/>
        <end position="46"/>
    </location>
</feature>
<dbReference type="RefSeq" id="XP_067181716.1">
    <property type="nucleotide sequence ID" value="XM_067325541.1"/>
</dbReference>
<evidence type="ECO:0000313" key="3">
    <source>
        <dbReference type="Proteomes" id="UP000673552"/>
    </source>
</evidence>
<dbReference type="GeneID" id="92518053"/>
<feature type="region of interest" description="Disordered" evidence="1">
    <location>
        <begin position="125"/>
        <end position="149"/>
    </location>
</feature>
<gene>
    <name evidence="2" type="ORF">LSCM1_08205</name>
</gene>
<dbReference type="AlphaFoldDB" id="A0A836KWB7"/>
<protein>
    <submittedName>
        <fullName evidence="2">Uncharacterized protein</fullName>
    </submittedName>
</protein>
<feature type="compositionally biased region" description="Polar residues" evidence="1">
    <location>
        <begin position="129"/>
        <end position="147"/>
    </location>
</feature>
<dbReference type="EMBL" id="JAFEUZ010000001">
    <property type="protein sequence ID" value="KAG5488137.1"/>
    <property type="molecule type" value="Genomic_DNA"/>
</dbReference>
<feature type="compositionally biased region" description="Polar residues" evidence="1">
    <location>
        <begin position="252"/>
        <end position="277"/>
    </location>
</feature>